<dbReference type="RefSeq" id="WP_175202177.1">
    <property type="nucleotide sequence ID" value="NZ_CADILH010000010.1"/>
</dbReference>
<dbReference type="EMBL" id="CADILH010000010">
    <property type="protein sequence ID" value="CAB3937260.1"/>
    <property type="molecule type" value="Genomic_DNA"/>
</dbReference>
<protein>
    <submittedName>
        <fullName evidence="1">Uncharacterized protein</fullName>
    </submittedName>
</protein>
<accession>A0A6S7FC27</accession>
<name>A0A6S7FC27_9BURK</name>
<sequence length="129" mass="13875">MNTKPTNEFDNFVDAFVEDLIATPDDQVLDGDDPAGVQAKGLDLLRAAKRRVNKSRLAAAKAGYAALKSTPAPVPQTVSAEEARSFLAQAANDNRFTLAARNLGELPDDEAIALYTKIKSIVSREEGDK</sequence>
<dbReference type="AlphaFoldDB" id="A0A6S7FC27"/>
<proteinExistence type="predicted"/>
<evidence type="ECO:0000313" key="1">
    <source>
        <dbReference type="EMBL" id="CAB3937260.1"/>
    </source>
</evidence>
<keyword evidence="2" id="KW-1185">Reference proteome</keyword>
<organism evidence="1 2">
    <name type="scientific">Achromobacter insolitus</name>
    <dbReference type="NCBI Taxonomy" id="217204"/>
    <lineage>
        <taxon>Bacteria</taxon>
        <taxon>Pseudomonadati</taxon>
        <taxon>Pseudomonadota</taxon>
        <taxon>Betaproteobacteria</taxon>
        <taxon>Burkholderiales</taxon>
        <taxon>Alcaligenaceae</taxon>
        <taxon>Achromobacter</taxon>
    </lineage>
</organism>
<evidence type="ECO:0000313" key="2">
    <source>
        <dbReference type="Proteomes" id="UP000494183"/>
    </source>
</evidence>
<reference evidence="1 2" key="1">
    <citation type="submission" date="2020-04" db="EMBL/GenBank/DDBJ databases">
        <authorList>
            <person name="De Canck E."/>
        </authorList>
    </citation>
    <scope>NUCLEOTIDE SEQUENCE [LARGE SCALE GENOMIC DNA]</scope>
    <source>
        <strain evidence="1 2">LMG 6000</strain>
    </source>
</reference>
<gene>
    <name evidence="1" type="ORF">LMG6000_05288</name>
</gene>
<dbReference type="Proteomes" id="UP000494183">
    <property type="component" value="Unassembled WGS sequence"/>
</dbReference>